<evidence type="ECO:0000313" key="9">
    <source>
        <dbReference type="Proteomes" id="UP000000844"/>
    </source>
</evidence>
<dbReference type="Pfam" id="PF00496">
    <property type="entry name" value="SBP_bac_5"/>
    <property type="match status" value="1"/>
</dbReference>
<comment type="subcellular location">
    <subcellularLocation>
        <location evidence="1">Cell membrane</location>
        <topology evidence="1">Lipid-anchor</topology>
    </subcellularLocation>
</comment>
<gene>
    <name evidence="8" type="ordered locus">Snas_3196</name>
</gene>
<feature type="signal peptide" evidence="6">
    <location>
        <begin position="1"/>
        <end position="27"/>
    </location>
</feature>
<comment type="similarity">
    <text evidence="2">Belongs to the bacterial solute-binding protein 5 family.</text>
</comment>
<dbReference type="Gene3D" id="3.10.105.10">
    <property type="entry name" value="Dipeptide-binding Protein, Domain 3"/>
    <property type="match status" value="1"/>
</dbReference>
<dbReference type="InterPro" id="IPR023765">
    <property type="entry name" value="SBP_5_CS"/>
</dbReference>
<keyword evidence="5" id="KW-0812">Transmembrane</keyword>
<dbReference type="CDD" id="cd00995">
    <property type="entry name" value="PBP2_NikA_DppA_OppA_like"/>
    <property type="match status" value="1"/>
</dbReference>
<dbReference type="SUPFAM" id="SSF53850">
    <property type="entry name" value="Periplasmic binding protein-like II"/>
    <property type="match status" value="1"/>
</dbReference>
<feature type="chain" id="PRO_5038594850" evidence="6">
    <location>
        <begin position="28"/>
        <end position="600"/>
    </location>
</feature>
<evidence type="ECO:0000313" key="8">
    <source>
        <dbReference type="EMBL" id="ADD42866.1"/>
    </source>
</evidence>
<organism evidence="8 9">
    <name type="scientific">Stackebrandtia nassauensis (strain DSM 44728 / CIP 108903 / NRRL B-16338 / NBRC 102104 / LLR-40K-21)</name>
    <dbReference type="NCBI Taxonomy" id="446470"/>
    <lineage>
        <taxon>Bacteria</taxon>
        <taxon>Bacillati</taxon>
        <taxon>Actinomycetota</taxon>
        <taxon>Actinomycetes</taxon>
        <taxon>Glycomycetales</taxon>
        <taxon>Glycomycetaceae</taxon>
        <taxon>Stackebrandtia</taxon>
    </lineage>
</organism>
<dbReference type="InterPro" id="IPR030678">
    <property type="entry name" value="Peptide/Ni-bd"/>
</dbReference>
<dbReference type="PIRSF" id="PIRSF002741">
    <property type="entry name" value="MppA"/>
    <property type="match status" value="1"/>
</dbReference>
<dbReference type="GO" id="GO:1904680">
    <property type="term" value="F:peptide transmembrane transporter activity"/>
    <property type="evidence" value="ECO:0007669"/>
    <property type="project" value="TreeGrafter"/>
</dbReference>
<dbReference type="HOGENOM" id="CLU_017028_8_6_11"/>
<keyword evidence="5" id="KW-0472">Membrane</keyword>
<dbReference type="Gene3D" id="3.40.190.10">
    <property type="entry name" value="Periplasmic binding protein-like II"/>
    <property type="match status" value="1"/>
</dbReference>
<evidence type="ECO:0000256" key="4">
    <source>
        <dbReference type="ARBA" id="ARBA00022729"/>
    </source>
</evidence>
<evidence type="ECO:0000256" key="3">
    <source>
        <dbReference type="ARBA" id="ARBA00022448"/>
    </source>
</evidence>
<keyword evidence="5" id="KW-1133">Transmembrane helix</keyword>
<reference evidence="8 9" key="1">
    <citation type="journal article" date="2009" name="Stand. Genomic Sci.">
        <title>Complete genome sequence of Stackebrandtia nassauensis type strain (LLR-40K-21).</title>
        <authorList>
            <person name="Munk C."/>
            <person name="Lapidus A."/>
            <person name="Copeland A."/>
            <person name="Jando M."/>
            <person name="Mayilraj S."/>
            <person name="Glavina Del Rio T."/>
            <person name="Nolan M."/>
            <person name="Chen F."/>
            <person name="Lucas S."/>
            <person name="Tice H."/>
            <person name="Cheng J.F."/>
            <person name="Han C."/>
            <person name="Detter J.C."/>
            <person name="Bruce D."/>
            <person name="Goodwin L."/>
            <person name="Chain P."/>
            <person name="Pitluck S."/>
            <person name="Goker M."/>
            <person name="Ovchinikova G."/>
            <person name="Pati A."/>
            <person name="Ivanova N."/>
            <person name="Mavromatis K."/>
            <person name="Chen A."/>
            <person name="Palaniappan K."/>
            <person name="Land M."/>
            <person name="Hauser L."/>
            <person name="Chang Y.J."/>
            <person name="Jeffries C.D."/>
            <person name="Bristow J."/>
            <person name="Eisen J.A."/>
            <person name="Markowitz V."/>
            <person name="Hugenholtz P."/>
            <person name="Kyrpides N.C."/>
            <person name="Klenk H.P."/>
        </authorList>
    </citation>
    <scope>NUCLEOTIDE SEQUENCE [LARGE SCALE GENOMIC DNA]</scope>
    <source>
        <strain evidence="9">DSM 44728 / CIP 108903 / NRRL B-16338 / NBRC 102104 / LLR-40K-21</strain>
    </source>
</reference>
<evidence type="ECO:0000256" key="6">
    <source>
        <dbReference type="SAM" id="SignalP"/>
    </source>
</evidence>
<dbReference type="AlphaFoldDB" id="D3QBI4"/>
<dbReference type="STRING" id="446470.Snas_3196"/>
<evidence type="ECO:0000256" key="1">
    <source>
        <dbReference type="ARBA" id="ARBA00004193"/>
    </source>
</evidence>
<dbReference type="KEGG" id="sna:Snas_3196"/>
<feature type="transmembrane region" description="Helical" evidence="5">
    <location>
        <begin position="568"/>
        <end position="587"/>
    </location>
</feature>
<accession>D3QBI4</accession>
<dbReference type="GO" id="GO:0015833">
    <property type="term" value="P:peptide transport"/>
    <property type="evidence" value="ECO:0007669"/>
    <property type="project" value="TreeGrafter"/>
</dbReference>
<dbReference type="GO" id="GO:0043190">
    <property type="term" value="C:ATP-binding cassette (ABC) transporter complex"/>
    <property type="evidence" value="ECO:0007669"/>
    <property type="project" value="InterPro"/>
</dbReference>
<keyword evidence="4 6" id="KW-0732">Signal</keyword>
<protein>
    <submittedName>
        <fullName evidence="8">Extracellular solute-binding protein family 5</fullName>
    </submittedName>
</protein>
<dbReference type="RefSeq" id="WP_013018437.1">
    <property type="nucleotide sequence ID" value="NC_013947.1"/>
</dbReference>
<keyword evidence="3" id="KW-0813">Transport</keyword>
<evidence type="ECO:0000256" key="5">
    <source>
        <dbReference type="SAM" id="Phobius"/>
    </source>
</evidence>
<name>D3QBI4_STANL</name>
<evidence type="ECO:0000256" key="2">
    <source>
        <dbReference type="ARBA" id="ARBA00005695"/>
    </source>
</evidence>
<feature type="domain" description="Solute-binding protein family 5" evidence="7">
    <location>
        <begin position="79"/>
        <end position="452"/>
    </location>
</feature>
<sequence>MVYRGPSPLWRVCAGVAAVALALPVTACSASEDDRTLITSVDQTVENLNPLTTFFSLNYQVNNLIYVPLIRFGAKDYSPVEGLATKWEPSNDNRVWTYTIRDDAKWSDGKDITAADAAFTYQLLMDDKALRASHSELVNNFASVKAPSADKLVIEIKKPSSQMTALDTPIVPKHVWEKVDNPSKYKNTDFPVVSSGPFIATDFAVDEFIKFDANKDFFGGAPKYDKLVFQYYKTPEAAVQALHSGDVDLVGGLNPAQFKSLKGEDNIATNKAQSRSTTSITFNVGAKAQNGDMIGDGHPALRDSVVRQAMHASINKDRLIDKVQDGYAEPGVAYIPPIFDDYFWDPGDETVKFDIEAAGKKLDKAGYKKGSDGIRTMPDSDKKLEFRLLYHSDEPSYATIAEFLKTWWEELGVAIELDSADSTKLNDQLYAGQYDVIFSGWGVDPDPTPILALYACSSLPETAKSDERDTDTFYCNKDYDKLYEKQKASTDAEERAALVAEMQRIQYVDAPQVTLYYSNVLEAYRSDRWSGFDTQPADGGMIRGQEGSWGYASATPAAGGGVGGSGPLWGGIAAVVVVVAGVGLWWWSRRRRAASADERE</sequence>
<evidence type="ECO:0000259" key="7">
    <source>
        <dbReference type="Pfam" id="PF00496"/>
    </source>
</evidence>
<dbReference type="eggNOG" id="COG0747">
    <property type="taxonomic scope" value="Bacteria"/>
</dbReference>
<dbReference type="GO" id="GO:0042597">
    <property type="term" value="C:periplasmic space"/>
    <property type="evidence" value="ECO:0007669"/>
    <property type="project" value="UniProtKB-ARBA"/>
</dbReference>
<proteinExistence type="inferred from homology"/>
<dbReference type="EMBL" id="CP001778">
    <property type="protein sequence ID" value="ADD42866.1"/>
    <property type="molecule type" value="Genomic_DNA"/>
</dbReference>
<dbReference type="InterPro" id="IPR039424">
    <property type="entry name" value="SBP_5"/>
</dbReference>
<dbReference type="Proteomes" id="UP000000844">
    <property type="component" value="Chromosome"/>
</dbReference>
<dbReference type="PANTHER" id="PTHR30290:SF10">
    <property type="entry name" value="PERIPLASMIC OLIGOPEPTIDE-BINDING PROTEIN-RELATED"/>
    <property type="match status" value="1"/>
</dbReference>
<dbReference type="PANTHER" id="PTHR30290">
    <property type="entry name" value="PERIPLASMIC BINDING COMPONENT OF ABC TRANSPORTER"/>
    <property type="match status" value="1"/>
</dbReference>
<dbReference type="PROSITE" id="PS01040">
    <property type="entry name" value="SBP_BACTERIAL_5"/>
    <property type="match status" value="1"/>
</dbReference>
<dbReference type="InterPro" id="IPR000914">
    <property type="entry name" value="SBP_5_dom"/>
</dbReference>
<keyword evidence="9" id="KW-1185">Reference proteome</keyword>